<feature type="region of interest" description="Disordered" evidence="1">
    <location>
        <begin position="1"/>
        <end position="37"/>
    </location>
</feature>
<feature type="transmembrane region" description="Helical" evidence="2">
    <location>
        <begin position="163"/>
        <end position="185"/>
    </location>
</feature>
<keyword evidence="2" id="KW-1133">Transmembrane helix</keyword>
<keyword evidence="2" id="KW-0472">Membrane</keyword>
<evidence type="ECO:0000313" key="3">
    <source>
        <dbReference type="EMBL" id="MPC91360.1"/>
    </source>
</evidence>
<name>A0A5B7J3P2_PORTR</name>
<accession>A0A5B7J3P2</accession>
<comment type="caution">
    <text evidence="3">The sequence shown here is derived from an EMBL/GenBank/DDBJ whole genome shotgun (WGS) entry which is preliminary data.</text>
</comment>
<feature type="compositionally biased region" description="Basic and acidic residues" evidence="1">
    <location>
        <begin position="1"/>
        <end position="15"/>
    </location>
</feature>
<proteinExistence type="predicted"/>
<keyword evidence="4" id="KW-1185">Reference proteome</keyword>
<evidence type="ECO:0000256" key="1">
    <source>
        <dbReference type="SAM" id="MobiDB-lite"/>
    </source>
</evidence>
<evidence type="ECO:0000313" key="4">
    <source>
        <dbReference type="Proteomes" id="UP000324222"/>
    </source>
</evidence>
<organism evidence="3 4">
    <name type="scientific">Portunus trituberculatus</name>
    <name type="common">Swimming crab</name>
    <name type="synonym">Neptunus trituberculatus</name>
    <dbReference type="NCBI Taxonomy" id="210409"/>
    <lineage>
        <taxon>Eukaryota</taxon>
        <taxon>Metazoa</taxon>
        <taxon>Ecdysozoa</taxon>
        <taxon>Arthropoda</taxon>
        <taxon>Crustacea</taxon>
        <taxon>Multicrustacea</taxon>
        <taxon>Malacostraca</taxon>
        <taxon>Eumalacostraca</taxon>
        <taxon>Eucarida</taxon>
        <taxon>Decapoda</taxon>
        <taxon>Pleocyemata</taxon>
        <taxon>Brachyura</taxon>
        <taxon>Eubrachyura</taxon>
        <taxon>Portunoidea</taxon>
        <taxon>Portunidae</taxon>
        <taxon>Portuninae</taxon>
        <taxon>Portunus</taxon>
    </lineage>
</organism>
<dbReference type="Proteomes" id="UP000324222">
    <property type="component" value="Unassembled WGS sequence"/>
</dbReference>
<dbReference type="AlphaFoldDB" id="A0A5B7J3P2"/>
<dbReference type="EMBL" id="VSRR010087496">
    <property type="protein sequence ID" value="MPC91360.1"/>
    <property type="molecule type" value="Genomic_DNA"/>
</dbReference>
<reference evidence="3 4" key="1">
    <citation type="submission" date="2019-05" db="EMBL/GenBank/DDBJ databases">
        <title>Another draft genome of Portunus trituberculatus and its Hox gene families provides insights of decapod evolution.</title>
        <authorList>
            <person name="Jeong J.-H."/>
            <person name="Song I."/>
            <person name="Kim S."/>
            <person name="Choi T."/>
            <person name="Kim D."/>
            <person name="Ryu S."/>
            <person name="Kim W."/>
        </authorList>
    </citation>
    <scope>NUCLEOTIDE SEQUENCE [LARGE SCALE GENOMIC DNA]</scope>
    <source>
        <tissue evidence="3">Muscle</tissue>
    </source>
</reference>
<protein>
    <submittedName>
        <fullName evidence="3">Uncharacterized protein</fullName>
    </submittedName>
</protein>
<gene>
    <name evidence="3" type="ORF">E2C01_086389</name>
</gene>
<evidence type="ECO:0000256" key="2">
    <source>
        <dbReference type="SAM" id="Phobius"/>
    </source>
</evidence>
<keyword evidence="2" id="KW-0812">Transmembrane</keyword>
<feature type="transmembrane region" description="Helical" evidence="2">
    <location>
        <begin position="85"/>
        <end position="104"/>
    </location>
</feature>
<sequence>MGGGEHEERQGHRDASSSSMEARKGSNIYAEGDDTKAPDALIMKSTSEGRQELQPCGKCGTRWERASCETQHSHRYLVWPSLSHLFVTLSSSLYCFTFSVATTLPFPSRLLWRVSCLSSVWTALLDPDVSPQVNGSTYYFYLKSYPPPRAALFTYEHLHDLHVLSAFLSPLTILFWSCFVFSVYFRAQSRFLSRVPFTCHSNHTPPRP</sequence>